<feature type="compositionally biased region" description="Basic and acidic residues" evidence="1">
    <location>
        <begin position="62"/>
        <end position="81"/>
    </location>
</feature>
<feature type="region of interest" description="Disordered" evidence="1">
    <location>
        <begin position="42"/>
        <end position="95"/>
    </location>
</feature>
<accession>C1MV97</accession>
<evidence type="ECO:0000313" key="3">
    <source>
        <dbReference type="Proteomes" id="UP000001876"/>
    </source>
</evidence>
<reference evidence="2 3" key="1">
    <citation type="journal article" date="2009" name="Science">
        <title>Green evolution and dynamic adaptations revealed by genomes of the marine picoeukaryotes Micromonas.</title>
        <authorList>
            <person name="Worden A.Z."/>
            <person name="Lee J.H."/>
            <person name="Mock T."/>
            <person name="Rouze P."/>
            <person name="Simmons M.P."/>
            <person name="Aerts A.L."/>
            <person name="Allen A.E."/>
            <person name="Cuvelier M.L."/>
            <person name="Derelle E."/>
            <person name="Everett M.V."/>
            <person name="Foulon E."/>
            <person name="Grimwood J."/>
            <person name="Gundlach H."/>
            <person name="Henrissat B."/>
            <person name="Napoli C."/>
            <person name="McDonald S.M."/>
            <person name="Parker M.S."/>
            <person name="Rombauts S."/>
            <person name="Salamov A."/>
            <person name="Von Dassow P."/>
            <person name="Badger J.H."/>
            <person name="Coutinho P.M."/>
            <person name="Demir E."/>
            <person name="Dubchak I."/>
            <person name="Gentemann C."/>
            <person name="Eikrem W."/>
            <person name="Gready J.E."/>
            <person name="John U."/>
            <person name="Lanier W."/>
            <person name="Lindquist E.A."/>
            <person name="Lucas S."/>
            <person name="Mayer K.F."/>
            <person name="Moreau H."/>
            <person name="Not F."/>
            <person name="Otillar R."/>
            <person name="Panaud O."/>
            <person name="Pangilinan J."/>
            <person name="Paulsen I."/>
            <person name="Piegu B."/>
            <person name="Poliakov A."/>
            <person name="Robbens S."/>
            <person name="Schmutz J."/>
            <person name="Toulza E."/>
            <person name="Wyss T."/>
            <person name="Zelensky A."/>
            <person name="Zhou K."/>
            <person name="Armbrust E.V."/>
            <person name="Bhattacharya D."/>
            <person name="Goodenough U.W."/>
            <person name="Van de Peer Y."/>
            <person name="Grigoriev I.V."/>
        </authorList>
    </citation>
    <scope>NUCLEOTIDE SEQUENCE [LARGE SCALE GENOMIC DNA]</scope>
    <source>
        <strain evidence="2 3">CCMP1545</strain>
    </source>
</reference>
<dbReference type="RefSeq" id="XP_003059335.1">
    <property type="nucleotide sequence ID" value="XM_003059289.1"/>
</dbReference>
<name>C1MV97_MICPC</name>
<keyword evidence="3" id="KW-1185">Reference proteome</keyword>
<dbReference type="GeneID" id="9684775"/>
<dbReference type="Proteomes" id="UP000001876">
    <property type="component" value="Unassembled WGS sequence"/>
</dbReference>
<feature type="compositionally biased region" description="Basic and acidic residues" evidence="1">
    <location>
        <begin position="148"/>
        <end position="163"/>
    </location>
</feature>
<dbReference type="AlphaFoldDB" id="C1MV97"/>
<feature type="compositionally biased region" description="Basic residues" evidence="1">
    <location>
        <begin position="178"/>
        <end position="204"/>
    </location>
</feature>
<feature type="compositionally biased region" description="Basic residues" evidence="1">
    <location>
        <begin position="221"/>
        <end position="242"/>
    </location>
</feature>
<gene>
    <name evidence="2" type="ORF">MICPUCDRAFT_69774</name>
</gene>
<feature type="region of interest" description="Disordered" evidence="1">
    <location>
        <begin position="140"/>
        <end position="242"/>
    </location>
</feature>
<organism evidence="3">
    <name type="scientific">Micromonas pusilla (strain CCMP1545)</name>
    <name type="common">Picoplanktonic green alga</name>
    <dbReference type="NCBI Taxonomy" id="564608"/>
    <lineage>
        <taxon>Eukaryota</taxon>
        <taxon>Viridiplantae</taxon>
        <taxon>Chlorophyta</taxon>
        <taxon>Mamiellophyceae</taxon>
        <taxon>Mamiellales</taxon>
        <taxon>Mamiellaceae</taxon>
        <taxon>Micromonas</taxon>
    </lineage>
</organism>
<dbReference type="KEGG" id="mpp:MICPUCDRAFT_69774"/>
<feature type="compositionally biased region" description="Low complexity" evidence="1">
    <location>
        <begin position="211"/>
        <end position="220"/>
    </location>
</feature>
<dbReference type="EMBL" id="GG663740">
    <property type="protein sequence ID" value="EEH56467.1"/>
    <property type="molecule type" value="Genomic_DNA"/>
</dbReference>
<evidence type="ECO:0000313" key="2">
    <source>
        <dbReference type="EMBL" id="EEH56467.1"/>
    </source>
</evidence>
<feature type="compositionally biased region" description="Basic residues" evidence="1">
    <location>
        <begin position="42"/>
        <end position="54"/>
    </location>
</feature>
<evidence type="ECO:0000256" key="1">
    <source>
        <dbReference type="SAM" id="MobiDB-lite"/>
    </source>
</evidence>
<proteinExistence type="predicted"/>
<sequence>MPFNSTSDAFALHPDIIASYGPSYPQSARGLGHLLSIRWGGRRRVRARPRRRGAAARGPARLPHDPARGRAGRGRDDERVAVRGRGHSPRHALLLGRIRGVRVPAVAVRRGEKRPRRRRDGGAVRRVDARVAAGADARVPRRVLRRRAGADRRRREGREESRRGTAAGVGRLGGGPPKRSRTARAGRAVRGRDRRRRRERRGRAVRRDAADGPADVARGGHAVRGRGREKKRACFRARHHRQ</sequence>
<feature type="region of interest" description="Disordered" evidence="1">
    <location>
        <begin position="109"/>
        <end position="128"/>
    </location>
</feature>
<protein>
    <submittedName>
        <fullName evidence="2">Predicted protein</fullName>
    </submittedName>
</protein>